<gene>
    <name evidence="4" type="primary">MECR</name>
</gene>
<dbReference type="InterPro" id="IPR003599">
    <property type="entry name" value="Ig_sub"/>
</dbReference>
<dbReference type="Gene3D" id="2.60.40.10">
    <property type="entry name" value="Immunoglobulins"/>
    <property type="match status" value="2"/>
</dbReference>
<dbReference type="InterPro" id="IPR013783">
    <property type="entry name" value="Ig-like_fold"/>
</dbReference>
<feature type="transmembrane region" description="Helical" evidence="1">
    <location>
        <begin position="302"/>
        <end position="325"/>
    </location>
</feature>
<reference evidence="4" key="2">
    <citation type="submission" date="2025-08" db="UniProtKB">
        <authorList>
            <consortium name="Ensembl"/>
        </authorList>
    </citation>
    <scope>IDENTIFICATION</scope>
</reference>
<name>A0AAY4A5F0_9TELE</name>
<evidence type="ECO:0000256" key="1">
    <source>
        <dbReference type="SAM" id="Phobius"/>
    </source>
</evidence>
<keyword evidence="2" id="KW-0732">Signal</keyword>
<dbReference type="Ensembl" id="ENSDCDT00010002497.1">
    <property type="protein sequence ID" value="ENSDCDP00010002401.1"/>
    <property type="gene ID" value="ENSDCDG00010001172.1"/>
</dbReference>
<keyword evidence="1" id="KW-0472">Membrane</keyword>
<dbReference type="PANTHER" id="PTHR11422">
    <property type="entry name" value="T-CELL SURFACE GLYCOPROTEIN CD4"/>
    <property type="match status" value="1"/>
</dbReference>
<evidence type="ECO:0000313" key="5">
    <source>
        <dbReference type="Proteomes" id="UP000694580"/>
    </source>
</evidence>
<sequence>MLKVQRLWILLSFCAVSIDSDLFYAAESDPISIECKTYIKGGIYEWLHNNQKILTVNDKSGMTQKGNIPITSKVRALGNLLKISNLQKGDSGQFVCKVPGHPDDVHTLHVISVSASPSGAWLLSAPAELRCETGQSSEAKTEWLKNNEIVHSEGVKTIKSVARSDEGRWTCKITTEDKRIFTKTLDITNVTARLGNSATLPCSLTPPNLGSLRVVGGGWKQMSGAQRKLCLPTLNASAGLHWTAEETHSDCEPRVKGLKGALSTNFSVTLLNTPNQTNPSKMCVITVLLTDKANQFWLHWKIWTWVGVGVLAFVIILLVVVLCCLRNKRMKVR</sequence>
<keyword evidence="1" id="KW-1133">Transmembrane helix</keyword>
<evidence type="ECO:0000256" key="2">
    <source>
        <dbReference type="SAM" id="SignalP"/>
    </source>
</evidence>
<evidence type="ECO:0000259" key="3">
    <source>
        <dbReference type="PROSITE" id="PS50835"/>
    </source>
</evidence>
<feature type="chain" id="PRO_5044196163" description="Ig-like domain-containing protein" evidence="2">
    <location>
        <begin position="21"/>
        <end position="333"/>
    </location>
</feature>
<feature type="signal peptide" evidence="2">
    <location>
        <begin position="1"/>
        <end position="20"/>
    </location>
</feature>
<dbReference type="AlphaFoldDB" id="A0AAY4A5F0"/>
<keyword evidence="1" id="KW-0812">Transmembrane</keyword>
<dbReference type="PROSITE" id="PS50835">
    <property type="entry name" value="IG_LIKE"/>
    <property type="match status" value="1"/>
</dbReference>
<proteinExistence type="predicted"/>
<reference evidence="4" key="3">
    <citation type="submission" date="2025-09" db="UniProtKB">
        <authorList>
            <consortium name="Ensembl"/>
        </authorList>
    </citation>
    <scope>IDENTIFICATION</scope>
</reference>
<accession>A0AAY4A5F0</accession>
<evidence type="ECO:0000313" key="4">
    <source>
        <dbReference type="Ensembl" id="ENSDCDP00010002401.1"/>
    </source>
</evidence>
<dbReference type="Proteomes" id="UP000694580">
    <property type="component" value="Chromosome 5"/>
</dbReference>
<dbReference type="CDD" id="cd00096">
    <property type="entry name" value="Ig"/>
    <property type="match status" value="1"/>
</dbReference>
<organism evidence="4 5">
    <name type="scientific">Denticeps clupeoides</name>
    <name type="common">denticle herring</name>
    <dbReference type="NCBI Taxonomy" id="299321"/>
    <lineage>
        <taxon>Eukaryota</taxon>
        <taxon>Metazoa</taxon>
        <taxon>Chordata</taxon>
        <taxon>Craniata</taxon>
        <taxon>Vertebrata</taxon>
        <taxon>Euteleostomi</taxon>
        <taxon>Actinopterygii</taxon>
        <taxon>Neopterygii</taxon>
        <taxon>Teleostei</taxon>
        <taxon>Clupei</taxon>
        <taxon>Clupeiformes</taxon>
        <taxon>Denticipitoidei</taxon>
        <taxon>Denticipitidae</taxon>
        <taxon>Denticeps</taxon>
    </lineage>
</organism>
<reference evidence="4 5" key="1">
    <citation type="submission" date="2020-06" db="EMBL/GenBank/DDBJ databases">
        <authorList>
            <consortium name="Wellcome Sanger Institute Data Sharing"/>
        </authorList>
    </citation>
    <scope>NUCLEOTIDE SEQUENCE [LARGE SCALE GENOMIC DNA]</scope>
</reference>
<dbReference type="GeneTree" id="ENSGT00510000054197"/>
<dbReference type="SUPFAM" id="SSF48726">
    <property type="entry name" value="Immunoglobulin"/>
    <property type="match status" value="2"/>
</dbReference>
<feature type="domain" description="Ig-like" evidence="3">
    <location>
        <begin position="69"/>
        <end position="188"/>
    </location>
</feature>
<protein>
    <recommendedName>
        <fullName evidence="3">Ig-like domain-containing protein</fullName>
    </recommendedName>
</protein>
<dbReference type="InterPro" id="IPR036179">
    <property type="entry name" value="Ig-like_dom_sf"/>
</dbReference>
<dbReference type="SMART" id="SM00409">
    <property type="entry name" value="IG"/>
    <property type="match status" value="2"/>
</dbReference>
<dbReference type="InterPro" id="IPR007110">
    <property type="entry name" value="Ig-like_dom"/>
</dbReference>
<keyword evidence="5" id="KW-1185">Reference proteome</keyword>
<dbReference type="PANTHER" id="PTHR11422:SF6">
    <property type="entry name" value="HEMICENTIN-1 ISOFORM X1"/>
    <property type="match status" value="1"/>
</dbReference>